<proteinExistence type="predicted"/>
<dbReference type="InterPro" id="IPR050744">
    <property type="entry name" value="AI-2_Isomerase_LsrG"/>
</dbReference>
<organism evidence="2 3">
    <name type="scientific">Candidatus Paraluminiphilus aquimaris</name>
    <dbReference type="NCBI Taxonomy" id="2518994"/>
    <lineage>
        <taxon>Bacteria</taxon>
        <taxon>Pseudomonadati</taxon>
        <taxon>Pseudomonadota</taxon>
        <taxon>Gammaproteobacteria</taxon>
        <taxon>Cellvibrionales</taxon>
        <taxon>Halieaceae</taxon>
        <taxon>Candidatus Paraluminiphilus</taxon>
    </lineage>
</organism>
<dbReference type="EMBL" id="CP036501">
    <property type="protein sequence ID" value="UZP73405.1"/>
    <property type="molecule type" value="Genomic_DNA"/>
</dbReference>
<evidence type="ECO:0000313" key="3">
    <source>
        <dbReference type="Proteomes" id="UP001317963"/>
    </source>
</evidence>
<accession>A0ABY6Q3G9</accession>
<evidence type="ECO:0000259" key="1">
    <source>
        <dbReference type="PROSITE" id="PS51725"/>
    </source>
</evidence>
<protein>
    <submittedName>
        <fullName evidence="2">Antibiotic biosynthesis monooxygenase</fullName>
    </submittedName>
</protein>
<dbReference type="PROSITE" id="PS51725">
    <property type="entry name" value="ABM"/>
    <property type="match status" value="1"/>
</dbReference>
<name>A0ABY6Q3G9_9GAMM</name>
<feature type="domain" description="ABM" evidence="1">
    <location>
        <begin position="3"/>
        <end position="92"/>
    </location>
</feature>
<dbReference type="Gene3D" id="3.30.70.100">
    <property type="match status" value="1"/>
</dbReference>
<dbReference type="RefSeq" id="WP_279242184.1">
    <property type="nucleotide sequence ID" value="NZ_CP036501.1"/>
</dbReference>
<dbReference type="SUPFAM" id="SSF54909">
    <property type="entry name" value="Dimeric alpha+beta barrel"/>
    <property type="match status" value="1"/>
</dbReference>
<sequence length="97" mass="10510">MAVGVIATIPVQAGKNDEFEAVFMELAAQVLANEPGCRFYALNRSKTDPQVYKVLESYTDQAALEAHGQTDYFKAANVKLAGLVGGRPDVEYLDGIE</sequence>
<keyword evidence="2" id="KW-0560">Oxidoreductase</keyword>
<keyword evidence="3" id="KW-1185">Reference proteome</keyword>
<dbReference type="GO" id="GO:0004497">
    <property type="term" value="F:monooxygenase activity"/>
    <property type="evidence" value="ECO:0007669"/>
    <property type="project" value="UniProtKB-KW"/>
</dbReference>
<dbReference type="PANTHER" id="PTHR33336:SF15">
    <property type="entry name" value="ABM DOMAIN-CONTAINING PROTEIN"/>
    <property type="match status" value="1"/>
</dbReference>
<evidence type="ECO:0000313" key="2">
    <source>
        <dbReference type="EMBL" id="UZP73405.1"/>
    </source>
</evidence>
<dbReference type="InterPro" id="IPR011008">
    <property type="entry name" value="Dimeric_a/b-barrel"/>
</dbReference>
<dbReference type="PANTHER" id="PTHR33336">
    <property type="entry name" value="QUINOL MONOOXYGENASE YGIN-RELATED"/>
    <property type="match status" value="1"/>
</dbReference>
<keyword evidence="2" id="KW-0503">Monooxygenase</keyword>
<reference evidence="2 3" key="1">
    <citation type="submission" date="2019-02" db="EMBL/GenBank/DDBJ databases">
        <title>Halieaceae_genomes.</title>
        <authorList>
            <person name="Li S.-H."/>
        </authorList>
    </citation>
    <scope>NUCLEOTIDE SEQUENCE [LARGE SCALE GENOMIC DNA]</scope>
    <source>
        <strain evidence="2 3">JH123</strain>
    </source>
</reference>
<dbReference type="Proteomes" id="UP001317963">
    <property type="component" value="Chromosome"/>
</dbReference>
<gene>
    <name evidence="2" type="ORF">E0F26_01035</name>
</gene>
<dbReference type="InterPro" id="IPR007138">
    <property type="entry name" value="ABM_dom"/>
</dbReference>
<dbReference type="Pfam" id="PF03992">
    <property type="entry name" value="ABM"/>
    <property type="match status" value="1"/>
</dbReference>